<name>A0A2X4ST83_9PORP</name>
<dbReference type="PANTHER" id="PTHR32114">
    <property type="entry name" value="ABC TRANSPORTER ABCH.3"/>
    <property type="match status" value="1"/>
</dbReference>
<dbReference type="SUPFAM" id="SSF52540">
    <property type="entry name" value="P-loop containing nucleoside triphosphate hydrolases"/>
    <property type="match status" value="1"/>
</dbReference>
<dbReference type="RefSeq" id="WP_023939597.1">
    <property type="nucleotide sequence ID" value="NZ_LS483447.1"/>
</dbReference>
<dbReference type="InterPro" id="IPR038729">
    <property type="entry name" value="Rad50/SbcC_AAA"/>
</dbReference>
<evidence type="ECO:0000313" key="4">
    <source>
        <dbReference type="Proteomes" id="UP000249300"/>
    </source>
</evidence>
<dbReference type="PANTHER" id="PTHR32114:SF2">
    <property type="entry name" value="ABC TRANSPORTER ABCH.3"/>
    <property type="match status" value="1"/>
</dbReference>
<organism evidence="3 4">
    <name type="scientific">Porphyromonas crevioricanis</name>
    <dbReference type="NCBI Taxonomy" id="393921"/>
    <lineage>
        <taxon>Bacteria</taxon>
        <taxon>Pseudomonadati</taxon>
        <taxon>Bacteroidota</taxon>
        <taxon>Bacteroidia</taxon>
        <taxon>Bacteroidales</taxon>
        <taxon>Porphyromonadaceae</taxon>
        <taxon>Porphyromonas</taxon>
    </lineage>
</organism>
<dbReference type="Proteomes" id="UP000249300">
    <property type="component" value="Chromosome 1"/>
</dbReference>
<dbReference type="GO" id="GO:0016887">
    <property type="term" value="F:ATP hydrolysis activity"/>
    <property type="evidence" value="ECO:0007669"/>
    <property type="project" value="InterPro"/>
</dbReference>
<evidence type="ECO:0000313" key="3">
    <source>
        <dbReference type="EMBL" id="SQH73041.1"/>
    </source>
</evidence>
<dbReference type="AlphaFoldDB" id="A0A2X4ST83"/>
<accession>A0A2X4ST83</accession>
<proteinExistence type="predicted"/>
<dbReference type="KEGG" id="pcre:NCTC12858_00879"/>
<reference evidence="3 4" key="1">
    <citation type="submission" date="2018-06" db="EMBL/GenBank/DDBJ databases">
        <authorList>
            <consortium name="Pathogen Informatics"/>
            <person name="Doyle S."/>
        </authorList>
    </citation>
    <scope>NUCLEOTIDE SEQUENCE [LARGE SCALE GENOMIC DNA]</scope>
    <source>
        <strain evidence="3 4">NCTC12858</strain>
    </source>
</reference>
<dbReference type="Gene3D" id="3.40.50.300">
    <property type="entry name" value="P-loop containing nucleotide triphosphate hydrolases"/>
    <property type="match status" value="2"/>
</dbReference>
<sequence>MGKFKIKKIRFSNFKRFREETEIDISQYDTVIFGGKNGFGKTTLFDAIELVLTGKIKRYEVYGTNYADRRLNYNPDFKPLVCDSGIATVKVELLIEDLEGHYWLKREVQTSELTNPINFAPFSTLLAKKENEEEYTRVEGVKISQYNFLHYLDQEESTLFLKSKGKDRSDDINRLFDIEGLENIINRSKECLAQLRVIKKKHEEGLREVNLEIKSLQETLASVSDDQGAEYVSLLKLGARSWDIKNPQLDKGLIEQLIAEDGVLSNMMDYLRHKDDYKAYIINRLVSPFLMDEQIKRLAQHVYYKDKQEDLSRYQLTQKLTDLFDKGVNKDSLLLFIKIFTEEQLPEFSDIINALVVDAKTLVMRYDQCDAIQKSYIDLCTTHSSMQTILSKENLAKEKGCPLCGHQYDNNNDLLAAVKKHGKVLDDLLASLESDLHTQLRSFVEHCQRDFLHPLKEQIKQIGINQEVVMSLESSEVLSFLDRIRTDFSIELTSADSFNATLGVIRSVLERMYQPCSEGVDYDKIGRFLSEYKEDILFDYFTLENVQKKKTYLLAKWREQSSLQMQRLIRERDQLDQKRSSCEAQATKIKEIQKEASAQRDGYLKKLISDIEILFYIYSGRIMQDSHFGRGVFMKYAANKVLFVTGAYNSDVDCLYNLSSGQISALIIAFTLALNKLYANYSFLAIDDPVQTIDDMNLWGLIETLRHEFRGYNLLLSTHEEDYGGLLRYKSEKLGIPARVMDVRHCLRPVDDHM</sequence>
<feature type="domain" description="Rad50/SbcC-type AAA" evidence="2">
    <location>
        <begin position="8"/>
        <end position="220"/>
    </location>
</feature>
<feature type="coiled-coil region" evidence="1">
    <location>
        <begin position="558"/>
        <end position="585"/>
    </location>
</feature>
<protein>
    <submittedName>
        <fullName evidence="3">ATPase involved in DNA repair</fullName>
    </submittedName>
</protein>
<dbReference type="Pfam" id="PF13476">
    <property type="entry name" value="AAA_23"/>
    <property type="match status" value="1"/>
</dbReference>
<dbReference type="GO" id="GO:0006302">
    <property type="term" value="P:double-strand break repair"/>
    <property type="evidence" value="ECO:0007669"/>
    <property type="project" value="InterPro"/>
</dbReference>
<dbReference type="InterPro" id="IPR027417">
    <property type="entry name" value="P-loop_NTPase"/>
</dbReference>
<gene>
    <name evidence="3" type="ORF">NCTC12858_00879</name>
</gene>
<evidence type="ECO:0000259" key="2">
    <source>
        <dbReference type="Pfam" id="PF13476"/>
    </source>
</evidence>
<dbReference type="EMBL" id="LS483447">
    <property type="protein sequence ID" value="SQH73041.1"/>
    <property type="molecule type" value="Genomic_DNA"/>
</dbReference>
<keyword evidence="4" id="KW-1185">Reference proteome</keyword>
<feature type="coiled-coil region" evidence="1">
    <location>
        <begin position="199"/>
        <end position="226"/>
    </location>
</feature>
<keyword evidence="1" id="KW-0175">Coiled coil</keyword>
<evidence type="ECO:0000256" key="1">
    <source>
        <dbReference type="SAM" id="Coils"/>
    </source>
</evidence>